<keyword evidence="1" id="KW-0812">Transmembrane</keyword>
<keyword evidence="1" id="KW-1133">Transmembrane helix</keyword>
<sequence>MNAVELAFAALFALETLVLVVATAAIAGVLVREGWAVVYARGVRLLLATLVFLAAGAVLDAAVRAGVLGLAAKYAAYVSFTVASATVFGASWCFARDFIVFGEREPPVVDVDEEDIGGFEDA</sequence>
<dbReference type="AlphaFoldDB" id="A0A830FB60"/>
<protein>
    <submittedName>
        <fullName evidence="2">Uncharacterized protein</fullName>
    </submittedName>
</protein>
<dbReference type="Proteomes" id="UP000607197">
    <property type="component" value="Unassembled WGS sequence"/>
</dbReference>
<name>A0A830FB60_9EURY</name>
<comment type="caution">
    <text evidence="2">The sequence shown here is derived from an EMBL/GenBank/DDBJ whole genome shotgun (WGS) entry which is preliminary data.</text>
</comment>
<evidence type="ECO:0000313" key="3">
    <source>
        <dbReference type="Proteomes" id="UP000607197"/>
    </source>
</evidence>
<keyword evidence="1" id="KW-0472">Membrane</keyword>
<reference evidence="2" key="2">
    <citation type="submission" date="2020-09" db="EMBL/GenBank/DDBJ databases">
        <authorList>
            <person name="Sun Q."/>
            <person name="Ohkuma M."/>
        </authorList>
    </citation>
    <scope>NUCLEOTIDE SEQUENCE</scope>
    <source>
        <strain evidence="2">JCM 19596</strain>
    </source>
</reference>
<feature type="transmembrane region" description="Helical" evidence="1">
    <location>
        <begin position="6"/>
        <end position="31"/>
    </location>
</feature>
<keyword evidence="3" id="KW-1185">Reference proteome</keyword>
<feature type="transmembrane region" description="Helical" evidence="1">
    <location>
        <begin position="43"/>
        <end position="62"/>
    </location>
</feature>
<evidence type="ECO:0000313" key="2">
    <source>
        <dbReference type="EMBL" id="GGL57029.1"/>
    </source>
</evidence>
<gene>
    <name evidence="2" type="ORF">GCM10009039_14000</name>
</gene>
<organism evidence="2 3">
    <name type="scientific">Halocalculus aciditolerans</name>
    <dbReference type="NCBI Taxonomy" id="1383812"/>
    <lineage>
        <taxon>Archaea</taxon>
        <taxon>Methanobacteriati</taxon>
        <taxon>Methanobacteriota</taxon>
        <taxon>Stenosarchaea group</taxon>
        <taxon>Halobacteria</taxon>
        <taxon>Halobacteriales</taxon>
        <taxon>Halobacteriaceae</taxon>
        <taxon>Halocalculus</taxon>
    </lineage>
</organism>
<evidence type="ECO:0000256" key="1">
    <source>
        <dbReference type="SAM" id="Phobius"/>
    </source>
</evidence>
<feature type="transmembrane region" description="Helical" evidence="1">
    <location>
        <begin position="74"/>
        <end position="95"/>
    </location>
</feature>
<dbReference type="EMBL" id="BMPG01000002">
    <property type="protein sequence ID" value="GGL57029.1"/>
    <property type="molecule type" value="Genomic_DNA"/>
</dbReference>
<dbReference type="RefSeq" id="WP_188977340.1">
    <property type="nucleotide sequence ID" value="NZ_BMPG01000002.1"/>
</dbReference>
<reference evidence="2" key="1">
    <citation type="journal article" date="2014" name="Int. J. Syst. Evol. Microbiol.">
        <title>Complete genome sequence of Corynebacterium casei LMG S-19264T (=DSM 44701T), isolated from a smear-ripened cheese.</title>
        <authorList>
            <consortium name="US DOE Joint Genome Institute (JGI-PGF)"/>
            <person name="Walter F."/>
            <person name="Albersmeier A."/>
            <person name="Kalinowski J."/>
            <person name="Ruckert C."/>
        </authorList>
    </citation>
    <scope>NUCLEOTIDE SEQUENCE</scope>
    <source>
        <strain evidence="2">JCM 19596</strain>
    </source>
</reference>
<accession>A0A830FB60</accession>
<proteinExistence type="predicted"/>